<dbReference type="PANTHER" id="PTHR39327">
    <property type="match status" value="1"/>
</dbReference>
<gene>
    <name evidence="1" type="ORF">Lrub_1214</name>
</gene>
<reference evidence="1 2" key="1">
    <citation type="submission" date="2015-11" db="EMBL/GenBank/DDBJ databases">
        <title>Genomic analysis of 38 Legionella species identifies large and diverse effector repertoires.</title>
        <authorList>
            <person name="Burstein D."/>
            <person name="Amaro F."/>
            <person name="Zusman T."/>
            <person name="Lifshitz Z."/>
            <person name="Cohen O."/>
            <person name="Gilbert J.A."/>
            <person name="Pupko T."/>
            <person name="Shuman H.A."/>
            <person name="Segal G."/>
        </authorList>
    </citation>
    <scope>NUCLEOTIDE SEQUENCE [LARGE SCALE GENOMIC DNA]</scope>
    <source>
        <strain evidence="1 2">WA-270A-C2</strain>
    </source>
</reference>
<accession>A0A0W0XWN8</accession>
<keyword evidence="2" id="KW-1185">Reference proteome</keyword>
<protein>
    <submittedName>
        <fullName evidence="1">Periplasmic protein</fullName>
    </submittedName>
</protein>
<dbReference type="PATRIC" id="fig|458.5.peg.1255"/>
<evidence type="ECO:0000313" key="1">
    <source>
        <dbReference type="EMBL" id="KTD48863.1"/>
    </source>
</evidence>
<organism evidence="1 2">
    <name type="scientific">Legionella rubrilucens</name>
    <dbReference type="NCBI Taxonomy" id="458"/>
    <lineage>
        <taxon>Bacteria</taxon>
        <taxon>Pseudomonadati</taxon>
        <taxon>Pseudomonadota</taxon>
        <taxon>Gammaproteobacteria</taxon>
        <taxon>Legionellales</taxon>
        <taxon>Legionellaceae</taxon>
        <taxon>Legionella</taxon>
    </lineage>
</organism>
<dbReference type="Pfam" id="PF06035">
    <property type="entry name" value="Peptidase_C93"/>
    <property type="match status" value="1"/>
</dbReference>
<name>A0A0W0XWN8_9GAMM</name>
<dbReference type="PANTHER" id="PTHR39327:SF1">
    <property type="entry name" value="BLR5470 PROTEIN"/>
    <property type="match status" value="1"/>
</dbReference>
<dbReference type="InterPro" id="IPR010319">
    <property type="entry name" value="Transglutaminase-like_Cys_pept"/>
</dbReference>
<comment type="caution">
    <text evidence="1">The sequence shown here is derived from an EMBL/GenBank/DDBJ whole genome shotgun (WGS) entry which is preliminary data.</text>
</comment>
<dbReference type="Proteomes" id="UP000054608">
    <property type="component" value="Unassembled WGS sequence"/>
</dbReference>
<dbReference type="EMBL" id="LNYT01000007">
    <property type="protein sequence ID" value="KTD48863.1"/>
    <property type="molecule type" value="Genomic_DNA"/>
</dbReference>
<proteinExistence type="predicted"/>
<dbReference type="RefSeq" id="WP_202813745.1">
    <property type="nucleotide sequence ID" value="NZ_CAAAIN010000001.1"/>
</dbReference>
<dbReference type="STRING" id="458.Lrub_1214"/>
<evidence type="ECO:0000313" key="2">
    <source>
        <dbReference type="Proteomes" id="UP000054608"/>
    </source>
</evidence>
<dbReference type="Gene3D" id="3.10.620.30">
    <property type="match status" value="1"/>
</dbReference>
<sequence length="232" mass="26392">MYRECWSRLKRILSTLRDVIPIALLLLWPLSAAVMAGSDSIRLALTDSNPNTSHDSAQVLRFKTWKKLIRTHQNSTTLDKLKVTNDFFNQFHFEKDSGYQGVTDYWKTPEEFIADGSGDCEDFSIAKYFTLLALDLPINTLRITYVKSVTLNQAHMVLAYYPTPQSEPLVLDNLVSDILPASKRPDLVPIYSFNGKGLWLAKQRGQDKPLGNASQLSKWRQVIQRMKKGDAP</sequence>
<dbReference type="InterPro" id="IPR038765">
    <property type="entry name" value="Papain-like_cys_pep_sf"/>
</dbReference>
<dbReference type="SUPFAM" id="SSF54001">
    <property type="entry name" value="Cysteine proteinases"/>
    <property type="match status" value="1"/>
</dbReference>
<dbReference type="AlphaFoldDB" id="A0A0W0XWN8"/>